<dbReference type="AlphaFoldDB" id="X1AAX9"/>
<reference evidence="5" key="1">
    <citation type="journal article" date="2014" name="Front. Microbiol.">
        <title>High frequency of phylogenetically diverse reductive dehalogenase-homologous genes in deep subseafloor sedimentary metagenomes.</title>
        <authorList>
            <person name="Kawai M."/>
            <person name="Futagami T."/>
            <person name="Toyoda A."/>
            <person name="Takaki Y."/>
            <person name="Nishi S."/>
            <person name="Hori S."/>
            <person name="Arai W."/>
            <person name="Tsubouchi T."/>
            <person name="Morono Y."/>
            <person name="Uchiyama I."/>
            <person name="Ito T."/>
            <person name="Fujiyama A."/>
            <person name="Inagaki F."/>
            <person name="Takami H."/>
        </authorList>
    </citation>
    <scope>NUCLEOTIDE SEQUENCE</scope>
    <source>
        <strain evidence="5">Expedition CK06-06</strain>
    </source>
</reference>
<sequence>PYDLCFLRDISELQEFGSYVSRTAHISEPTIGIVNISYMTFPESFTTVDYKILKTLNRDARKPITDISDDVGISAKTARKRLDRMIENNLVNFAIEWSIQKVSLTTIFHIYLNEGTNMSSTIQHINEKYYGNVSYCIDYSNIPNFITLFTWAKNAQESQRIQEELQKEGFKDLIPHIYLSANWYECWVDQMLRSK</sequence>
<dbReference type="Gene3D" id="1.10.10.10">
    <property type="entry name" value="Winged helix-like DNA-binding domain superfamily/Winged helix DNA-binding domain"/>
    <property type="match status" value="1"/>
</dbReference>
<evidence type="ECO:0000256" key="2">
    <source>
        <dbReference type="ARBA" id="ARBA00023125"/>
    </source>
</evidence>
<dbReference type="EMBL" id="BART01004156">
    <property type="protein sequence ID" value="GAG67132.1"/>
    <property type="molecule type" value="Genomic_DNA"/>
</dbReference>
<evidence type="ECO:0000256" key="1">
    <source>
        <dbReference type="ARBA" id="ARBA00023015"/>
    </source>
</evidence>
<comment type="caution">
    <text evidence="5">The sequence shown here is derived from an EMBL/GenBank/DDBJ whole genome shotgun (WGS) entry which is preliminary data.</text>
</comment>
<keyword evidence="3" id="KW-0804">Transcription</keyword>
<organism evidence="5">
    <name type="scientific">marine sediment metagenome</name>
    <dbReference type="NCBI Taxonomy" id="412755"/>
    <lineage>
        <taxon>unclassified sequences</taxon>
        <taxon>metagenomes</taxon>
        <taxon>ecological metagenomes</taxon>
    </lineage>
</organism>
<feature type="domain" description="HTH asnC-type" evidence="4">
    <location>
        <begin position="48"/>
        <end position="85"/>
    </location>
</feature>
<evidence type="ECO:0000259" key="4">
    <source>
        <dbReference type="Pfam" id="PF13404"/>
    </source>
</evidence>
<dbReference type="Pfam" id="PF13404">
    <property type="entry name" value="HTH_AsnC-type"/>
    <property type="match status" value="1"/>
</dbReference>
<proteinExistence type="predicted"/>
<dbReference type="InterPro" id="IPR011991">
    <property type="entry name" value="ArsR-like_HTH"/>
</dbReference>
<gene>
    <name evidence="5" type="ORF">S01H4_10700</name>
</gene>
<keyword evidence="1" id="KW-0805">Transcription regulation</keyword>
<protein>
    <recommendedName>
        <fullName evidence="4">HTH asnC-type domain-containing protein</fullName>
    </recommendedName>
</protein>
<dbReference type="CDD" id="cd00090">
    <property type="entry name" value="HTH_ARSR"/>
    <property type="match status" value="1"/>
</dbReference>
<dbReference type="InterPro" id="IPR000485">
    <property type="entry name" value="AsnC-type_HTH_dom"/>
</dbReference>
<dbReference type="InterPro" id="IPR036388">
    <property type="entry name" value="WH-like_DNA-bd_sf"/>
</dbReference>
<dbReference type="PRINTS" id="PR00033">
    <property type="entry name" value="HTHASNC"/>
</dbReference>
<dbReference type="SUPFAM" id="SSF46785">
    <property type="entry name" value="Winged helix' DNA-binding domain"/>
    <property type="match status" value="1"/>
</dbReference>
<dbReference type="GO" id="GO:0043565">
    <property type="term" value="F:sequence-specific DNA binding"/>
    <property type="evidence" value="ECO:0007669"/>
    <property type="project" value="InterPro"/>
</dbReference>
<feature type="non-terminal residue" evidence="5">
    <location>
        <position position="1"/>
    </location>
</feature>
<keyword evidence="2" id="KW-0238">DNA-binding</keyword>
<dbReference type="SMART" id="SM00344">
    <property type="entry name" value="HTH_ASNC"/>
    <property type="match status" value="1"/>
</dbReference>
<name>X1AAX9_9ZZZZ</name>
<dbReference type="InterPro" id="IPR019888">
    <property type="entry name" value="Tscrpt_reg_AsnC-like"/>
</dbReference>
<dbReference type="InterPro" id="IPR036390">
    <property type="entry name" value="WH_DNA-bd_sf"/>
</dbReference>
<evidence type="ECO:0000313" key="5">
    <source>
        <dbReference type="EMBL" id="GAG67132.1"/>
    </source>
</evidence>
<evidence type="ECO:0000256" key="3">
    <source>
        <dbReference type="ARBA" id="ARBA00023163"/>
    </source>
</evidence>
<accession>X1AAX9</accession>